<dbReference type="AlphaFoldDB" id="A0A811KXS0"/>
<dbReference type="InterPro" id="IPR008978">
    <property type="entry name" value="HSP20-like_chaperone"/>
</dbReference>
<dbReference type="Proteomes" id="UP000614601">
    <property type="component" value="Unassembled WGS sequence"/>
</dbReference>
<evidence type="ECO:0000256" key="2">
    <source>
        <dbReference type="RuleBase" id="RU003616"/>
    </source>
</evidence>
<evidence type="ECO:0000256" key="1">
    <source>
        <dbReference type="PROSITE-ProRule" id="PRU00285"/>
    </source>
</evidence>
<sequence length="142" mass="15806">MAPNISPWKLINSHNRGVSGSLKPLISESYNGSTKSKKEIVIERLDNELARLRAMDVELISEKRKLTVKVPLGRFKAESVSITVNGDKLLVVAEEGVSIDDKMSVVTKLTRRVVIPSREIRTDIMTSYLSPLGVLTLTFLKK</sequence>
<dbReference type="Proteomes" id="UP000783686">
    <property type="component" value="Unassembled WGS sequence"/>
</dbReference>
<comment type="similarity">
    <text evidence="1 2">Belongs to the small heat shock protein (HSP20) family.</text>
</comment>
<protein>
    <recommendedName>
        <fullName evidence="4">SHSP domain-containing protein</fullName>
    </recommendedName>
</protein>
<organism evidence="5 6">
    <name type="scientific">Bursaphelenchus okinawaensis</name>
    <dbReference type="NCBI Taxonomy" id="465554"/>
    <lineage>
        <taxon>Eukaryota</taxon>
        <taxon>Metazoa</taxon>
        <taxon>Ecdysozoa</taxon>
        <taxon>Nematoda</taxon>
        <taxon>Chromadorea</taxon>
        <taxon>Rhabditida</taxon>
        <taxon>Tylenchina</taxon>
        <taxon>Tylenchomorpha</taxon>
        <taxon>Aphelenchoidea</taxon>
        <taxon>Aphelenchoididae</taxon>
        <taxon>Bursaphelenchus</taxon>
    </lineage>
</organism>
<dbReference type="Pfam" id="PF00011">
    <property type="entry name" value="HSP20"/>
    <property type="match status" value="1"/>
</dbReference>
<keyword evidence="6" id="KW-1185">Reference proteome</keyword>
<evidence type="ECO:0000313" key="6">
    <source>
        <dbReference type="Proteomes" id="UP000614601"/>
    </source>
</evidence>
<gene>
    <name evidence="5" type="ORF">BOKJ2_LOCUS8901</name>
</gene>
<evidence type="ECO:0000256" key="3">
    <source>
        <dbReference type="SAM" id="Coils"/>
    </source>
</evidence>
<reference evidence="5" key="1">
    <citation type="submission" date="2020-09" db="EMBL/GenBank/DDBJ databases">
        <authorList>
            <person name="Kikuchi T."/>
        </authorList>
    </citation>
    <scope>NUCLEOTIDE SEQUENCE</scope>
    <source>
        <strain evidence="5">SH1</strain>
    </source>
</reference>
<dbReference type="InterPro" id="IPR002068">
    <property type="entry name" value="A-crystallin/Hsp20_dom"/>
</dbReference>
<proteinExistence type="inferred from homology"/>
<dbReference type="EMBL" id="CAJFCW020000004">
    <property type="protein sequence ID" value="CAG9113563.1"/>
    <property type="molecule type" value="Genomic_DNA"/>
</dbReference>
<dbReference type="EMBL" id="CAJFDH010000004">
    <property type="protein sequence ID" value="CAD5220352.1"/>
    <property type="molecule type" value="Genomic_DNA"/>
</dbReference>
<dbReference type="Gene3D" id="2.60.40.790">
    <property type="match status" value="1"/>
</dbReference>
<comment type="caution">
    <text evidence="5">The sequence shown here is derived from an EMBL/GenBank/DDBJ whole genome shotgun (WGS) entry which is preliminary data.</text>
</comment>
<feature type="domain" description="SHSP" evidence="4">
    <location>
        <begin position="48"/>
        <end position="142"/>
    </location>
</feature>
<dbReference type="SUPFAM" id="SSF49764">
    <property type="entry name" value="HSP20-like chaperones"/>
    <property type="match status" value="1"/>
</dbReference>
<feature type="coiled-coil region" evidence="3">
    <location>
        <begin position="35"/>
        <end position="62"/>
    </location>
</feature>
<accession>A0A811KXS0</accession>
<evidence type="ECO:0000259" key="4">
    <source>
        <dbReference type="PROSITE" id="PS01031"/>
    </source>
</evidence>
<keyword evidence="3" id="KW-0175">Coiled coil</keyword>
<dbReference type="OrthoDB" id="1431247at2759"/>
<name>A0A811KXS0_9BILA</name>
<dbReference type="PROSITE" id="PS01031">
    <property type="entry name" value="SHSP"/>
    <property type="match status" value="1"/>
</dbReference>
<evidence type="ECO:0000313" key="5">
    <source>
        <dbReference type="EMBL" id="CAD5220352.1"/>
    </source>
</evidence>